<dbReference type="Proteomes" id="UP001224775">
    <property type="component" value="Unassembled WGS sequence"/>
</dbReference>
<reference evidence="2" key="1">
    <citation type="submission" date="2023-06" db="EMBL/GenBank/DDBJ databases">
        <title>Survivors Of The Sea: Transcriptome response of Skeletonema marinoi to long-term dormancy.</title>
        <authorList>
            <person name="Pinder M.I.M."/>
            <person name="Kourtchenko O."/>
            <person name="Robertson E.K."/>
            <person name="Larsson T."/>
            <person name="Maumus F."/>
            <person name="Osuna-Cruz C.M."/>
            <person name="Vancaester E."/>
            <person name="Stenow R."/>
            <person name="Vandepoele K."/>
            <person name="Ploug H."/>
            <person name="Bruchert V."/>
            <person name="Godhe A."/>
            <person name="Topel M."/>
        </authorList>
    </citation>
    <scope>NUCLEOTIDE SEQUENCE</scope>
    <source>
        <strain evidence="2">R05AC</strain>
    </source>
</reference>
<evidence type="ECO:0000313" key="3">
    <source>
        <dbReference type="Proteomes" id="UP001224775"/>
    </source>
</evidence>
<evidence type="ECO:0000256" key="1">
    <source>
        <dbReference type="SAM" id="MobiDB-lite"/>
    </source>
</evidence>
<dbReference type="EMBL" id="JATAAI010000020">
    <property type="protein sequence ID" value="KAK1738500.1"/>
    <property type="molecule type" value="Genomic_DNA"/>
</dbReference>
<proteinExistence type="predicted"/>
<gene>
    <name evidence="2" type="ORF">QTG54_010530</name>
</gene>
<feature type="region of interest" description="Disordered" evidence="1">
    <location>
        <begin position="233"/>
        <end position="256"/>
    </location>
</feature>
<dbReference type="AlphaFoldDB" id="A0AAD8Y4H4"/>
<organism evidence="2 3">
    <name type="scientific">Skeletonema marinoi</name>
    <dbReference type="NCBI Taxonomy" id="267567"/>
    <lineage>
        <taxon>Eukaryota</taxon>
        <taxon>Sar</taxon>
        <taxon>Stramenopiles</taxon>
        <taxon>Ochrophyta</taxon>
        <taxon>Bacillariophyta</taxon>
        <taxon>Coscinodiscophyceae</taxon>
        <taxon>Thalassiosirophycidae</taxon>
        <taxon>Thalassiosirales</taxon>
        <taxon>Skeletonemataceae</taxon>
        <taxon>Skeletonema</taxon>
        <taxon>Skeletonema marinoi-dohrnii complex</taxon>
    </lineage>
</organism>
<keyword evidence="3" id="KW-1185">Reference proteome</keyword>
<sequence length="397" mass="42279">MATVEGEAVRSGRRRRRRRRALLNSSSKRTSRGMMMILLFSTVLFISLTYTHGEDTTATASCSCSPRAFLFKLDLATGFCPQVYPASNLFGSGVKDYTCRISLSPNNSENGDAVEAIIDPPRIIQNKEAVVNSIQFIEVDTKFNVLHTSLVKDVELISGDSFRYTTMQQGDKIAGGISIILRGKNAVGDESENVFTVTYTNECGVPTFQGGEKIGWVTVENLIPASGTTCENDASFNAPSSSSTATPTVKPSVPSNGGAIQRTPDVILKEVLKLVNDEGDNLFSDVPIPPGFAFLVEQALAAYYDGLIFDAIYRTTDASKLLACDKAEDNNSDSGASKSLICGLLSEALCGLAMGIGEASIGESVRSPTFHPSSGATTTVAIGLTSPPTIVARPVQD</sequence>
<feature type="compositionally biased region" description="Low complexity" evidence="1">
    <location>
        <begin position="238"/>
        <end position="255"/>
    </location>
</feature>
<protein>
    <submittedName>
        <fullName evidence="2">Uncharacterized protein</fullName>
    </submittedName>
</protein>
<accession>A0AAD8Y4H4</accession>
<name>A0AAD8Y4H4_9STRA</name>
<comment type="caution">
    <text evidence="2">The sequence shown here is derived from an EMBL/GenBank/DDBJ whole genome shotgun (WGS) entry which is preliminary data.</text>
</comment>
<evidence type="ECO:0000313" key="2">
    <source>
        <dbReference type="EMBL" id="KAK1738500.1"/>
    </source>
</evidence>